<protein>
    <submittedName>
        <fullName evidence="2">Nicotinamidase-related amidase</fullName>
    </submittedName>
</protein>
<sequence length="192" mass="21156">MKANRRVGLIEVSMLEKEKTGLIVVDVQGKLAQMVDQSEQMINNITKLIEGAKQLALPIIWLEQIPENLGATVAPIANALQEHKPLHKSTFSGCGTTAISDAIQASNVQQWLLCGIEAHICVYQTAVDLKHMGYQVEVVTDCVSSRDPQNKALALRKFEANGIGLSGLEMALFELMRDGRCPEFKQLLPLFK</sequence>
<feature type="domain" description="Isochorismatase-like" evidence="1">
    <location>
        <begin position="21"/>
        <end position="162"/>
    </location>
</feature>
<dbReference type="InterPro" id="IPR050993">
    <property type="entry name" value="Isochorismatase_domain"/>
</dbReference>
<dbReference type="PANTHER" id="PTHR14119">
    <property type="entry name" value="HYDROLASE"/>
    <property type="match status" value="1"/>
</dbReference>
<dbReference type="STRING" id="672.VV93_v1c32490"/>
<name>Q7MFQ9_VIBVY</name>
<dbReference type="Proteomes" id="UP000002675">
    <property type="component" value="Chromosome II"/>
</dbReference>
<gene>
    <name evidence="2" type="ordered locus">VVA0261</name>
</gene>
<evidence type="ECO:0000313" key="3">
    <source>
        <dbReference type="Proteomes" id="UP000002675"/>
    </source>
</evidence>
<dbReference type="Gene3D" id="3.40.50.850">
    <property type="entry name" value="Isochorismatase-like"/>
    <property type="match status" value="1"/>
</dbReference>
<dbReference type="PANTHER" id="PTHR14119:SF3">
    <property type="entry name" value="ISOCHORISMATASE DOMAIN-CONTAINING PROTEIN 2"/>
    <property type="match status" value="1"/>
</dbReference>
<dbReference type="Pfam" id="PF00857">
    <property type="entry name" value="Isochorismatase"/>
    <property type="match status" value="1"/>
</dbReference>
<dbReference type="SUPFAM" id="SSF52499">
    <property type="entry name" value="Isochorismatase-like hydrolases"/>
    <property type="match status" value="1"/>
</dbReference>
<evidence type="ECO:0000259" key="1">
    <source>
        <dbReference type="Pfam" id="PF00857"/>
    </source>
</evidence>
<reference evidence="2 3" key="1">
    <citation type="journal article" date="2003" name="Genome Res.">
        <title>Comparative genome analysis of Vibrio vulnificus, a marine pathogen.</title>
        <authorList>
            <person name="Chen C.Y."/>
            <person name="Wu K.M."/>
            <person name="Chang Y.C."/>
            <person name="Chang C.H."/>
            <person name="Tsai H.C."/>
            <person name="Liao T.L."/>
            <person name="Liu Y.M."/>
            <person name="Chen H.J."/>
            <person name="Shen A.B."/>
            <person name="Li J.C."/>
            <person name="Su T.L."/>
            <person name="Shao C.P."/>
            <person name="Lee C.T."/>
            <person name="Hor L.I."/>
            <person name="Tsai S.F."/>
        </authorList>
    </citation>
    <scope>NUCLEOTIDE SEQUENCE [LARGE SCALE GENOMIC DNA]</scope>
    <source>
        <strain evidence="2 3">YJ016</strain>
    </source>
</reference>
<dbReference type="InterPro" id="IPR000868">
    <property type="entry name" value="Isochorismatase-like_dom"/>
</dbReference>
<evidence type="ECO:0000313" key="2">
    <source>
        <dbReference type="EMBL" id="BAC96287.1"/>
    </source>
</evidence>
<dbReference type="EMBL" id="BA000038">
    <property type="protein sequence ID" value="BAC96287.1"/>
    <property type="molecule type" value="Genomic_DNA"/>
</dbReference>
<proteinExistence type="predicted"/>
<dbReference type="KEGG" id="vvy:VVA0261"/>
<dbReference type="HOGENOM" id="CLU_066901_0_1_6"/>
<accession>Q7MFQ9</accession>
<organism evidence="2 3">
    <name type="scientific">Vibrio vulnificus (strain YJ016)</name>
    <dbReference type="NCBI Taxonomy" id="196600"/>
    <lineage>
        <taxon>Bacteria</taxon>
        <taxon>Pseudomonadati</taxon>
        <taxon>Pseudomonadota</taxon>
        <taxon>Gammaproteobacteria</taxon>
        <taxon>Vibrionales</taxon>
        <taxon>Vibrionaceae</taxon>
        <taxon>Vibrio</taxon>
    </lineage>
</organism>
<dbReference type="InterPro" id="IPR036380">
    <property type="entry name" value="Isochorismatase-like_sf"/>
</dbReference>
<dbReference type="AlphaFoldDB" id="Q7MFQ9"/>
<dbReference type="eggNOG" id="COG1335">
    <property type="taxonomic scope" value="Bacteria"/>
</dbReference>